<dbReference type="GO" id="GO:0005975">
    <property type="term" value="P:carbohydrate metabolic process"/>
    <property type="evidence" value="ECO:0007669"/>
    <property type="project" value="InterPro"/>
</dbReference>
<dbReference type="InterPro" id="IPR013189">
    <property type="entry name" value="Glyco_hydro_32_C"/>
</dbReference>
<evidence type="ECO:0000259" key="7">
    <source>
        <dbReference type="Pfam" id="PF08244"/>
    </source>
</evidence>
<organism evidence="8 9">
    <name type="scientific">Faecalicatena orotica</name>
    <dbReference type="NCBI Taxonomy" id="1544"/>
    <lineage>
        <taxon>Bacteria</taxon>
        <taxon>Bacillati</taxon>
        <taxon>Bacillota</taxon>
        <taxon>Clostridia</taxon>
        <taxon>Lachnospirales</taxon>
        <taxon>Lachnospiraceae</taxon>
        <taxon>Faecalicatena</taxon>
    </lineage>
</organism>
<reference evidence="8 9" key="1">
    <citation type="submission" date="2018-05" db="EMBL/GenBank/DDBJ databases">
        <title>The Hungate 1000. A catalogue of reference genomes from the rumen microbiome.</title>
        <authorList>
            <person name="Kelly W."/>
        </authorList>
    </citation>
    <scope>NUCLEOTIDE SEQUENCE [LARGE SCALE GENOMIC DNA]</scope>
    <source>
        <strain evidence="8 9">NLAE-zl-C242</strain>
    </source>
</reference>
<comment type="caution">
    <text evidence="8">The sequence shown here is derived from an EMBL/GenBank/DDBJ whole genome shotgun (WGS) entry which is preliminary data.</text>
</comment>
<feature type="domain" description="Glycosyl hydrolase family 32 C-terminal" evidence="7">
    <location>
        <begin position="367"/>
        <end position="423"/>
    </location>
</feature>
<keyword evidence="9" id="KW-1185">Reference proteome</keyword>
<feature type="domain" description="Glycosyl hydrolase family 32 N-terminal" evidence="6">
    <location>
        <begin position="7"/>
        <end position="313"/>
    </location>
</feature>
<gene>
    <name evidence="8" type="ORF">A8806_102184</name>
</gene>
<evidence type="ECO:0000256" key="4">
    <source>
        <dbReference type="ARBA" id="ARBA00023295"/>
    </source>
</evidence>
<keyword evidence="4 5" id="KW-0326">Glycosidase</keyword>
<dbReference type="InterPro" id="IPR023296">
    <property type="entry name" value="Glyco_hydro_beta-prop_sf"/>
</dbReference>
<name>A0A2Y9BA97_9FIRM</name>
<evidence type="ECO:0000256" key="5">
    <source>
        <dbReference type="RuleBase" id="RU362110"/>
    </source>
</evidence>
<dbReference type="PANTHER" id="PTHR43101">
    <property type="entry name" value="BETA-FRUCTOSIDASE"/>
    <property type="match status" value="1"/>
</dbReference>
<dbReference type="Gene3D" id="2.115.10.20">
    <property type="entry name" value="Glycosyl hydrolase domain, family 43"/>
    <property type="match status" value="1"/>
</dbReference>
<protein>
    <recommendedName>
        <fullName evidence="2">beta-fructofuranosidase</fullName>
        <ecNumber evidence="2">3.2.1.26</ecNumber>
    </recommendedName>
</protein>
<dbReference type="RefSeq" id="WP_109730043.1">
    <property type="nucleotide sequence ID" value="NZ_BAAACK010000006.1"/>
</dbReference>
<dbReference type="SMART" id="SM00640">
    <property type="entry name" value="Glyco_32"/>
    <property type="match status" value="1"/>
</dbReference>
<dbReference type="Pfam" id="PF08244">
    <property type="entry name" value="Glyco_hydro_32C"/>
    <property type="match status" value="1"/>
</dbReference>
<dbReference type="InterPro" id="IPR051214">
    <property type="entry name" value="GH32_Enzymes"/>
</dbReference>
<dbReference type="InterPro" id="IPR013148">
    <property type="entry name" value="Glyco_hydro_32_N"/>
</dbReference>
<dbReference type="OrthoDB" id="9759709at2"/>
<comment type="similarity">
    <text evidence="1 5">Belongs to the glycosyl hydrolase 32 family.</text>
</comment>
<dbReference type="AlphaFoldDB" id="A0A2Y9BA97"/>
<keyword evidence="3 5" id="KW-0378">Hydrolase</keyword>
<dbReference type="InterPro" id="IPR001362">
    <property type="entry name" value="Glyco_hydro_32"/>
</dbReference>
<dbReference type="SUPFAM" id="SSF75005">
    <property type="entry name" value="Arabinanase/levansucrase/invertase"/>
    <property type="match status" value="1"/>
</dbReference>
<dbReference type="EMBL" id="QGDL01000002">
    <property type="protein sequence ID" value="PWJ31328.1"/>
    <property type="molecule type" value="Genomic_DNA"/>
</dbReference>
<dbReference type="InterPro" id="IPR013320">
    <property type="entry name" value="ConA-like_dom_sf"/>
</dbReference>
<dbReference type="GO" id="GO:0004564">
    <property type="term" value="F:beta-fructofuranosidase activity"/>
    <property type="evidence" value="ECO:0007669"/>
    <property type="project" value="UniProtKB-EC"/>
</dbReference>
<dbReference type="PANTHER" id="PTHR43101:SF1">
    <property type="entry name" value="BETA-FRUCTOSIDASE"/>
    <property type="match status" value="1"/>
</dbReference>
<evidence type="ECO:0000256" key="2">
    <source>
        <dbReference type="ARBA" id="ARBA00012758"/>
    </source>
</evidence>
<dbReference type="Gene3D" id="2.60.120.560">
    <property type="entry name" value="Exo-inulinase, domain 1"/>
    <property type="match status" value="1"/>
</dbReference>
<evidence type="ECO:0000256" key="1">
    <source>
        <dbReference type="ARBA" id="ARBA00009902"/>
    </source>
</evidence>
<dbReference type="Proteomes" id="UP000245845">
    <property type="component" value="Unassembled WGS sequence"/>
</dbReference>
<evidence type="ECO:0000313" key="8">
    <source>
        <dbReference type="EMBL" id="PWJ31328.1"/>
    </source>
</evidence>
<evidence type="ECO:0000313" key="9">
    <source>
        <dbReference type="Proteomes" id="UP000245845"/>
    </source>
</evidence>
<evidence type="ECO:0000259" key="6">
    <source>
        <dbReference type="Pfam" id="PF00251"/>
    </source>
</evidence>
<dbReference type="EC" id="3.2.1.26" evidence="2"/>
<dbReference type="CDD" id="cd08996">
    <property type="entry name" value="GH32_FFase"/>
    <property type="match status" value="1"/>
</dbReference>
<evidence type="ECO:0000256" key="3">
    <source>
        <dbReference type="ARBA" id="ARBA00022801"/>
    </source>
</evidence>
<proteinExistence type="inferred from homology"/>
<accession>A0A2Y9BA97</accession>
<sequence>MTKDILHLKAPGNWLNDPNGFIYYQGRYHLFYQYFPYAPVWGTMHWGHAVSEDLVHWEHLGVALFPTKDYDRNGVFSGSALEKDDKLYLYYSAVKYLGERADNIHQAGDEGFETSQALVISDDGIHFDNWNQKRQLIPVCRDEELADPMHTRDPKVWMSQDTFYMLLGSTYRGKIGRALFYKSRDGIDWEYASQYQSEAFGKILECPDLFLTDNGYVLIGSSIGGKGDGLKYADRPFCTLADFNDKNCELSLSTNLQPVDYGTDLYAPQTNLDRDGRRVMIAWMRMPKAVEAEGEAPWNGLMCLPRIVEVQDGHICFPIYPEIDRYMSRKVKNIEELDWSKPFRLKATTLQKQELNIGGYIIWIEKDHICTDRSQVFQGLEGYHTQSQTPALNGRYELDIFVSPNLIEIFVNNGAYVISHVVYGLKNVISGHVDQILTGINS</sequence>
<dbReference type="SUPFAM" id="SSF49899">
    <property type="entry name" value="Concanavalin A-like lectins/glucanases"/>
    <property type="match status" value="1"/>
</dbReference>
<dbReference type="Pfam" id="PF00251">
    <property type="entry name" value="Glyco_hydro_32N"/>
    <property type="match status" value="1"/>
</dbReference>